<name>A0ABN2H111_9MICO</name>
<dbReference type="Proteomes" id="UP001500596">
    <property type="component" value="Unassembled WGS sequence"/>
</dbReference>
<dbReference type="Gene3D" id="3.40.50.300">
    <property type="entry name" value="P-loop containing nucleotide triphosphate hydrolases"/>
    <property type="match status" value="2"/>
</dbReference>
<keyword evidence="2" id="KW-1185">Reference proteome</keyword>
<organism evidence="1 2">
    <name type="scientific">Microbacterium lacus</name>
    <dbReference type="NCBI Taxonomy" id="415217"/>
    <lineage>
        <taxon>Bacteria</taxon>
        <taxon>Bacillati</taxon>
        <taxon>Actinomycetota</taxon>
        <taxon>Actinomycetes</taxon>
        <taxon>Micrococcales</taxon>
        <taxon>Microbacteriaceae</taxon>
        <taxon>Microbacterium</taxon>
    </lineage>
</organism>
<evidence type="ECO:0000313" key="1">
    <source>
        <dbReference type="EMBL" id="GAA1679568.1"/>
    </source>
</evidence>
<evidence type="ECO:0000313" key="2">
    <source>
        <dbReference type="Proteomes" id="UP001500596"/>
    </source>
</evidence>
<dbReference type="InterPro" id="IPR027417">
    <property type="entry name" value="P-loop_NTPase"/>
</dbReference>
<dbReference type="SUPFAM" id="SSF52540">
    <property type="entry name" value="P-loop containing nucleoside triphosphate hydrolases"/>
    <property type="match status" value="1"/>
</dbReference>
<accession>A0ABN2H111</accession>
<comment type="caution">
    <text evidence="1">The sequence shown here is derived from an EMBL/GenBank/DDBJ whole genome shotgun (WGS) entry which is preliminary data.</text>
</comment>
<reference evidence="1 2" key="1">
    <citation type="journal article" date="2019" name="Int. J. Syst. Evol. Microbiol.">
        <title>The Global Catalogue of Microorganisms (GCM) 10K type strain sequencing project: providing services to taxonomists for standard genome sequencing and annotation.</title>
        <authorList>
            <consortium name="The Broad Institute Genomics Platform"/>
            <consortium name="The Broad Institute Genome Sequencing Center for Infectious Disease"/>
            <person name="Wu L."/>
            <person name="Ma J."/>
        </authorList>
    </citation>
    <scope>NUCLEOTIDE SEQUENCE [LARGE SCALE GENOMIC DNA]</scope>
    <source>
        <strain evidence="1 2">JCM 15575</strain>
    </source>
</reference>
<gene>
    <name evidence="1" type="ORF">GCM10009807_24280</name>
</gene>
<dbReference type="EMBL" id="BAAAPK010000001">
    <property type="protein sequence ID" value="GAA1679568.1"/>
    <property type="molecule type" value="Genomic_DNA"/>
</dbReference>
<protein>
    <submittedName>
        <fullName evidence="1">AAA family ATPase</fullName>
    </submittedName>
</protein>
<proteinExistence type="predicted"/>
<sequence length="153" mass="16743">MVSVALVAHVLITGMSGAGKSTVLAALARRGLRTVDTDFDGWVLDDGTWDEPRMSALLAAETTVIVSGTVENQGRFYDRFADIVLLTAPVEILMERATRRSDNPYGTSLRDQNEIRDYVRTVEPLLRETATLTLDGRRPVSELADIVEHLAAG</sequence>
<dbReference type="Pfam" id="PF13238">
    <property type="entry name" value="AAA_18"/>
    <property type="match status" value="1"/>
</dbReference>